<proteinExistence type="predicted"/>
<feature type="compositionally biased region" description="Polar residues" evidence="1">
    <location>
        <begin position="100"/>
        <end position="112"/>
    </location>
</feature>
<evidence type="ECO:0000259" key="2">
    <source>
        <dbReference type="Pfam" id="PF01627"/>
    </source>
</evidence>
<dbReference type="EMBL" id="UOFZ01000170">
    <property type="protein sequence ID" value="VAX14313.1"/>
    <property type="molecule type" value="Genomic_DNA"/>
</dbReference>
<evidence type="ECO:0000256" key="1">
    <source>
        <dbReference type="SAM" id="MobiDB-lite"/>
    </source>
</evidence>
<evidence type="ECO:0000313" key="3">
    <source>
        <dbReference type="EMBL" id="VAX14313.1"/>
    </source>
</evidence>
<dbReference type="CDD" id="cd00088">
    <property type="entry name" value="HPT"/>
    <property type="match status" value="1"/>
</dbReference>
<dbReference type="InterPro" id="IPR036641">
    <property type="entry name" value="HPT_dom_sf"/>
</dbReference>
<dbReference type="Pfam" id="PF01627">
    <property type="entry name" value="Hpt"/>
    <property type="match status" value="1"/>
</dbReference>
<sequence length="127" mass="13521">MSNNLSGFQGRYVVLQQQFCTDLPVRLGQILNTGHNWLTASPPPASGGEFLILVHNLAGSAGSFGFPEISSLCQQIENAIRENSPASRQSIRNLLHRLQESNPLPATASDGSAPSAAKEQVCGCDSE</sequence>
<reference evidence="3" key="1">
    <citation type="submission" date="2018-06" db="EMBL/GenBank/DDBJ databases">
        <authorList>
            <person name="Zhirakovskaya E."/>
        </authorList>
    </citation>
    <scope>NUCLEOTIDE SEQUENCE</scope>
</reference>
<feature type="domain" description="HPt" evidence="2">
    <location>
        <begin position="17"/>
        <end position="99"/>
    </location>
</feature>
<protein>
    <recommendedName>
        <fullName evidence="2">HPt domain-containing protein</fullName>
    </recommendedName>
</protein>
<gene>
    <name evidence="3" type="ORF">MNBD_GAMMA24-45</name>
</gene>
<feature type="region of interest" description="Disordered" evidence="1">
    <location>
        <begin position="99"/>
        <end position="127"/>
    </location>
</feature>
<organism evidence="3">
    <name type="scientific">hydrothermal vent metagenome</name>
    <dbReference type="NCBI Taxonomy" id="652676"/>
    <lineage>
        <taxon>unclassified sequences</taxon>
        <taxon>metagenomes</taxon>
        <taxon>ecological metagenomes</taxon>
    </lineage>
</organism>
<dbReference type="GO" id="GO:0000160">
    <property type="term" value="P:phosphorelay signal transduction system"/>
    <property type="evidence" value="ECO:0007669"/>
    <property type="project" value="InterPro"/>
</dbReference>
<name>A0A3B1BQ24_9ZZZZ</name>
<dbReference type="InterPro" id="IPR008207">
    <property type="entry name" value="Sig_transdc_His_kin_Hpt_dom"/>
</dbReference>
<dbReference type="AlphaFoldDB" id="A0A3B1BQ24"/>
<dbReference type="SUPFAM" id="SSF47226">
    <property type="entry name" value="Histidine-containing phosphotransfer domain, HPT domain"/>
    <property type="match status" value="1"/>
</dbReference>
<dbReference type="Gene3D" id="1.20.120.160">
    <property type="entry name" value="HPT domain"/>
    <property type="match status" value="1"/>
</dbReference>
<accession>A0A3B1BQ24</accession>